<evidence type="ECO:0000256" key="3">
    <source>
        <dbReference type="ARBA" id="ARBA00023002"/>
    </source>
</evidence>
<feature type="domain" description="Pyrrolo-quinoline quinone repeat" evidence="4">
    <location>
        <begin position="67"/>
        <end position="386"/>
    </location>
</feature>
<dbReference type="PROSITE" id="PS51257">
    <property type="entry name" value="PROKAR_LIPOPROTEIN"/>
    <property type="match status" value="1"/>
</dbReference>
<proteinExistence type="inferred from homology"/>
<keyword evidence="3" id="KW-0560">Oxidoreductase</keyword>
<feature type="non-terminal residue" evidence="5">
    <location>
        <position position="466"/>
    </location>
</feature>
<accession>A0A381PHS5</accession>
<dbReference type="SUPFAM" id="SSF50998">
    <property type="entry name" value="Quinoprotein alcohol dehydrogenase-like"/>
    <property type="match status" value="1"/>
</dbReference>
<dbReference type="SMART" id="SM00564">
    <property type="entry name" value="PQQ"/>
    <property type="match status" value="3"/>
</dbReference>
<name>A0A381PHS5_9ZZZZ</name>
<evidence type="ECO:0000259" key="4">
    <source>
        <dbReference type="Pfam" id="PF01011"/>
    </source>
</evidence>
<evidence type="ECO:0000313" key="5">
    <source>
        <dbReference type="EMBL" id="SUZ65649.1"/>
    </source>
</evidence>
<dbReference type="Pfam" id="PF01011">
    <property type="entry name" value="PQQ"/>
    <property type="match status" value="1"/>
</dbReference>
<evidence type="ECO:0000256" key="1">
    <source>
        <dbReference type="ARBA" id="ARBA00001931"/>
    </source>
</evidence>
<comment type="similarity">
    <text evidence="2">Belongs to the bacterial PQQ dehydrogenase family.</text>
</comment>
<dbReference type="EMBL" id="UINC01000964">
    <property type="protein sequence ID" value="SUZ65649.1"/>
    <property type="molecule type" value="Genomic_DNA"/>
</dbReference>
<evidence type="ECO:0000256" key="2">
    <source>
        <dbReference type="ARBA" id="ARBA00008156"/>
    </source>
</evidence>
<dbReference type="GO" id="GO:0016491">
    <property type="term" value="F:oxidoreductase activity"/>
    <property type="evidence" value="ECO:0007669"/>
    <property type="project" value="UniProtKB-KW"/>
</dbReference>
<dbReference type="InterPro" id="IPR018391">
    <property type="entry name" value="PQQ_b-propeller_rpt"/>
</dbReference>
<dbReference type="AlphaFoldDB" id="A0A381PHS5"/>
<dbReference type="InterPro" id="IPR011047">
    <property type="entry name" value="Quinoprotein_ADH-like_sf"/>
</dbReference>
<sequence length="466" mass="52073">MMPKILDPLSRCVITGLVITFLSSCADESPSTRERSQQTPEPIVASSVGNVDDARIIAASTNEPGSWLAYGQTYKEQRFSMLTQIDKDNVSNLGLAWTKAIGSMERMQATPLVVDGVMYVTNGLSVVYAIDAISGNEIWTFDPETDRGYIQYAFDLPTNRGVAVYKGRVYVATFDGRLFAINASNGEKVWEVDTWHPSALDRFNITGAPKAAAGKIYIGQGSSESRRRRGYVTAYDADTGELDWRFYLVPGDPSKPFEHPAMELAAKTWGGEWWKFGGGGTAWNSLVYDEELNSLYIGVGNGAPWPRAIRSPGGGDDLFLTAIVSVNVETGRMNWYYQTTPGDNWDYSSAMDMTLTEMEVDGVLRKVLLQAPKNGFFYVIDRTDGALLRAHPYTEGINWATHIDMETGRPVENPEARYEENGHWMLPANAGAHNWEPQSWDQARGIMYFYYHDYPNFYSLDEAFVK</sequence>
<dbReference type="Gene3D" id="2.140.10.10">
    <property type="entry name" value="Quinoprotein alcohol dehydrogenase-like superfamily"/>
    <property type="match status" value="1"/>
</dbReference>
<dbReference type="PANTHER" id="PTHR32303">
    <property type="entry name" value="QUINOPROTEIN ALCOHOL DEHYDROGENASE (CYTOCHROME C)"/>
    <property type="match status" value="1"/>
</dbReference>
<protein>
    <recommendedName>
        <fullName evidence="4">Pyrrolo-quinoline quinone repeat domain-containing protein</fullName>
    </recommendedName>
</protein>
<organism evidence="5">
    <name type="scientific">marine metagenome</name>
    <dbReference type="NCBI Taxonomy" id="408172"/>
    <lineage>
        <taxon>unclassified sequences</taxon>
        <taxon>metagenomes</taxon>
        <taxon>ecological metagenomes</taxon>
    </lineage>
</organism>
<gene>
    <name evidence="5" type="ORF">METZ01_LOCUS18503</name>
</gene>
<reference evidence="5" key="1">
    <citation type="submission" date="2018-05" db="EMBL/GenBank/DDBJ databases">
        <authorList>
            <person name="Lanie J.A."/>
            <person name="Ng W.-L."/>
            <person name="Kazmierczak K.M."/>
            <person name="Andrzejewski T.M."/>
            <person name="Davidsen T.M."/>
            <person name="Wayne K.J."/>
            <person name="Tettelin H."/>
            <person name="Glass J.I."/>
            <person name="Rusch D."/>
            <person name="Podicherti R."/>
            <person name="Tsui H.-C.T."/>
            <person name="Winkler M.E."/>
        </authorList>
    </citation>
    <scope>NUCLEOTIDE SEQUENCE</scope>
</reference>
<comment type="cofactor">
    <cofactor evidence="1">
        <name>pyrroloquinoline quinone</name>
        <dbReference type="ChEBI" id="CHEBI:58442"/>
    </cofactor>
</comment>
<dbReference type="InterPro" id="IPR002372">
    <property type="entry name" value="PQQ_rpt_dom"/>
</dbReference>